<protein>
    <submittedName>
        <fullName evidence="1">Uncharacterized protein</fullName>
    </submittedName>
</protein>
<comment type="caution">
    <text evidence="1">The sequence shown here is derived from an EMBL/GenBank/DDBJ whole genome shotgun (WGS) entry which is preliminary data.</text>
</comment>
<evidence type="ECO:0000313" key="1">
    <source>
        <dbReference type="EMBL" id="GAI64430.1"/>
    </source>
</evidence>
<name>X1RMP2_9ZZZZ</name>
<accession>X1RMP2</accession>
<sequence length="327" mass="37539">MPFIEAGDKANLVTCYSVNDDSRVTYGKNRYLAQTFTIDASTHVWRFPVKLWTRQGGKFYHAALAMTDAYGYPTIHIIKTTTASPFGEAFRDPGKWWRFDFSGMPLLPPGRYALILSVPDAADWTTFYWRCDETAPTFHEGRAFLSHDAGATWELLPGIDFMFMVYGWAPPPAAPPAPAISNWAIMKIEQYQLMDGYKIVATTDSLCHLWLRWTNVKPQIHKEAVLRRGIMMHADLRFCFVAYHENEQIEPEDTLVHTFYKRNWPVCETRWFVFVGSRAAKTQPSSSAVMEKHFAGIGWTMLFEEPWTRTIVGPPGYDKLVEEPWAS</sequence>
<dbReference type="AlphaFoldDB" id="X1RMP2"/>
<proteinExistence type="predicted"/>
<gene>
    <name evidence="1" type="ORF">S12H4_01946</name>
</gene>
<organism evidence="1">
    <name type="scientific">marine sediment metagenome</name>
    <dbReference type="NCBI Taxonomy" id="412755"/>
    <lineage>
        <taxon>unclassified sequences</taxon>
        <taxon>metagenomes</taxon>
        <taxon>ecological metagenomes</taxon>
    </lineage>
</organism>
<dbReference type="EMBL" id="BARW01000433">
    <property type="protein sequence ID" value="GAI64430.1"/>
    <property type="molecule type" value="Genomic_DNA"/>
</dbReference>
<reference evidence="1" key="1">
    <citation type="journal article" date="2014" name="Front. Microbiol.">
        <title>High frequency of phylogenetically diverse reductive dehalogenase-homologous genes in deep subseafloor sedimentary metagenomes.</title>
        <authorList>
            <person name="Kawai M."/>
            <person name="Futagami T."/>
            <person name="Toyoda A."/>
            <person name="Takaki Y."/>
            <person name="Nishi S."/>
            <person name="Hori S."/>
            <person name="Arai W."/>
            <person name="Tsubouchi T."/>
            <person name="Morono Y."/>
            <person name="Uchiyama I."/>
            <person name="Ito T."/>
            <person name="Fujiyama A."/>
            <person name="Inagaki F."/>
            <person name="Takami H."/>
        </authorList>
    </citation>
    <scope>NUCLEOTIDE SEQUENCE</scope>
    <source>
        <strain evidence="1">Expedition CK06-06</strain>
    </source>
</reference>